<evidence type="ECO:0000256" key="6">
    <source>
        <dbReference type="ARBA" id="ARBA00022605"/>
    </source>
</evidence>
<dbReference type="RefSeq" id="XP_043058078.1">
    <property type="nucleotide sequence ID" value="XM_043205300.1"/>
</dbReference>
<evidence type="ECO:0000256" key="4">
    <source>
        <dbReference type="ARBA" id="ARBA00013030"/>
    </source>
</evidence>
<evidence type="ECO:0000313" key="14">
    <source>
        <dbReference type="EMBL" id="KAG7816544.1"/>
    </source>
</evidence>
<dbReference type="Proteomes" id="UP001196530">
    <property type="component" value="Unassembled WGS sequence"/>
</dbReference>
<sequence>MQSGYNVDAMVSDTNPIPTQFEIQKIPSEDPNITRKEPNYFGAGPALISTSVLQQAAQDLINFQGIGLGAGEISHRSAAGANIIESTRQHLVELLDIPDTHEVFFMQGGGTTGFSSIATNLTASFAKKTGRKGTPAYVVTGSWSKKAAEEATRLGFNPDIVLDSKKVDGKFGTIPDTDRWSIPKDLSNTSYLYFCDNETVNGVEFPEFPFDKFPGVEIVADMSSNFLSRKVDVSKYGCIFAGAQKNVGLAGITVYIIRKSLLDHPAEDELTKLNIPLSPIAFDFPTVVKNKSAYNTIPTFTVHIVDLVLQHLIRKGGLDVQQKINEQKAQLLYEALDEFPSVYKLPVEKSVRSKMNVVFTLADGSDAEFLKAAEKRELTGLKGHRSVGGMRASLYNAVSLESVKLLCDFVRAYGAERA</sequence>
<dbReference type="HAMAP" id="MF_00160">
    <property type="entry name" value="SerC_aminotrans_5"/>
    <property type="match status" value="1"/>
</dbReference>
<dbReference type="GO" id="GO:0006564">
    <property type="term" value="P:L-serine biosynthetic process"/>
    <property type="evidence" value="ECO:0007669"/>
    <property type="project" value="UniProtKB-KW"/>
</dbReference>
<dbReference type="FunFam" id="3.90.1150.10:FF:000006">
    <property type="entry name" value="Phosphoserine aminotransferase"/>
    <property type="match status" value="1"/>
</dbReference>
<dbReference type="GO" id="GO:0005737">
    <property type="term" value="C:cytoplasm"/>
    <property type="evidence" value="ECO:0007669"/>
    <property type="project" value="TreeGrafter"/>
</dbReference>
<comment type="pathway">
    <text evidence="2">Amino-acid biosynthesis; L-serine biosynthesis; L-serine from 3-phospho-D-glycerate: step 2/3.</text>
</comment>
<dbReference type="EC" id="2.6.1.52" evidence="4"/>
<comment type="cofactor">
    <cofactor evidence="1 12">
        <name>pyridoxal 5'-phosphate</name>
        <dbReference type="ChEBI" id="CHEBI:597326"/>
    </cofactor>
</comment>
<dbReference type="GO" id="GO:0030170">
    <property type="term" value="F:pyridoxal phosphate binding"/>
    <property type="evidence" value="ECO:0007669"/>
    <property type="project" value="TreeGrafter"/>
</dbReference>
<dbReference type="EMBL" id="JAHLUX010000010">
    <property type="protein sequence ID" value="KAG7816544.1"/>
    <property type="molecule type" value="Genomic_DNA"/>
</dbReference>
<dbReference type="InterPro" id="IPR015424">
    <property type="entry name" value="PyrdxlP-dep_Trfase"/>
</dbReference>
<dbReference type="SUPFAM" id="SSF53383">
    <property type="entry name" value="PLP-dependent transferases"/>
    <property type="match status" value="1"/>
</dbReference>
<evidence type="ECO:0000256" key="10">
    <source>
        <dbReference type="ARBA" id="ARBA00047630"/>
    </source>
</evidence>
<dbReference type="PANTHER" id="PTHR43247:SF1">
    <property type="entry name" value="PHOSPHOSERINE AMINOTRANSFERASE"/>
    <property type="match status" value="1"/>
</dbReference>
<keyword evidence="7" id="KW-0808">Transferase</keyword>
<reference evidence="14" key="1">
    <citation type="journal article" date="2021" name="G3 (Bethesda)">
        <title>Genomic diversity, chromosomal rearrangements, and interspecies hybridization in the ogataea polymorpha species complex.</title>
        <authorList>
            <person name="Hanson S.J."/>
            <person name="Cinneide E.O."/>
            <person name="Salzberg L.I."/>
            <person name="Wolfe K.H."/>
            <person name="McGowan J."/>
            <person name="Fitzpatrick D.A."/>
            <person name="Matlin K."/>
        </authorList>
    </citation>
    <scope>NUCLEOTIDE SEQUENCE</scope>
    <source>
        <strain evidence="14">61-244</strain>
    </source>
</reference>
<keyword evidence="8" id="KW-0663">Pyridoxal phosphate</keyword>
<dbReference type="InterPro" id="IPR015422">
    <property type="entry name" value="PyrdxlP-dep_Trfase_small"/>
</dbReference>
<dbReference type="Pfam" id="PF00266">
    <property type="entry name" value="Aminotran_5"/>
    <property type="match status" value="1"/>
</dbReference>
<name>A0AAN6DBL7_PICAN</name>
<evidence type="ECO:0000256" key="9">
    <source>
        <dbReference type="ARBA" id="ARBA00023299"/>
    </source>
</evidence>
<evidence type="ECO:0000256" key="2">
    <source>
        <dbReference type="ARBA" id="ARBA00005099"/>
    </source>
</evidence>
<dbReference type="PROSITE" id="PS00595">
    <property type="entry name" value="AA_TRANSFER_CLASS_5"/>
    <property type="match status" value="1"/>
</dbReference>
<evidence type="ECO:0000256" key="5">
    <source>
        <dbReference type="ARBA" id="ARBA00022576"/>
    </source>
</evidence>
<dbReference type="InterPro" id="IPR000192">
    <property type="entry name" value="Aminotrans_V_dom"/>
</dbReference>
<protein>
    <recommendedName>
        <fullName evidence="4">phosphoserine transaminase</fullName>
        <ecNumber evidence="4">2.6.1.52</ecNumber>
    </recommendedName>
</protein>
<comment type="catalytic activity">
    <reaction evidence="10">
        <text>4-(phosphooxy)-L-threonine + 2-oxoglutarate = (R)-3-hydroxy-2-oxo-4-phosphooxybutanoate + L-glutamate</text>
        <dbReference type="Rhea" id="RHEA:16573"/>
        <dbReference type="ChEBI" id="CHEBI:16810"/>
        <dbReference type="ChEBI" id="CHEBI:29985"/>
        <dbReference type="ChEBI" id="CHEBI:58452"/>
        <dbReference type="ChEBI" id="CHEBI:58538"/>
        <dbReference type="EC" id="2.6.1.52"/>
    </reaction>
</comment>
<evidence type="ECO:0000256" key="8">
    <source>
        <dbReference type="ARBA" id="ARBA00022898"/>
    </source>
</evidence>
<dbReference type="GO" id="GO:0004648">
    <property type="term" value="F:O-phospho-L-serine:2-oxoglutarate aminotransferase activity"/>
    <property type="evidence" value="ECO:0007669"/>
    <property type="project" value="UniProtKB-EC"/>
</dbReference>
<accession>A0AAN6DBL7</accession>
<evidence type="ECO:0000256" key="11">
    <source>
        <dbReference type="ARBA" id="ARBA00049007"/>
    </source>
</evidence>
<evidence type="ECO:0000256" key="12">
    <source>
        <dbReference type="RuleBase" id="RU004504"/>
    </source>
</evidence>
<dbReference type="NCBIfam" id="NF003764">
    <property type="entry name" value="PRK05355.1"/>
    <property type="match status" value="1"/>
</dbReference>
<comment type="catalytic activity">
    <reaction evidence="11">
        <text>O-phospho-L-serine + 2-oxoglutarate = 3-phosphooxypyruvate + L-glutamate</text>
        <dbReference type="Rhea" id="RHEA:14329"/>
        <dbReference type="ChEBI" id="CHEBI:16810"/>
        <dbReference type="ChEBI" id="CHEBI:18110"/>
        <dbReference type="ChEBI" id="CHEBI:29985"/>
        <dbReference type="ChEBI" id="CHEBI:57524"/>
        <dbReference type="EC" id="2.6.1.52"/>
    </reaction>
</comment>
<dbReference type="Gene3D" id="3.40.640.10">
    <property type="entry name" value="Type I PLP-dependent aspartate aminotransferase-like (Major domain)"/>
    <property type="match status" value="1"/>
</dbReference>
<dbReference type="FunFam" id="3.40.640.10:FF:000010">
    <property type="entry name" value="Phosphoserine aminotransferase"/>
    <property type="match status" value="1"/>
</dbReference>
<comment type="similarity">
    <text evidence="3">Belongs to the class-V pyridoxal-phosphate-dependent aminotransferase family. SerC subfamily.</text>
</comment>
<dbReference type="Gene3D" id="3.90.1150.10">
    <property type="entry name" value="Aspartate Aminotransferase, domain 1"/>
    <property type="match status" value="1"/>
</dbReference>
<keyword evidence="5" id="KW-0032">Aminotransferase</keyword>
<evidence type="ECO:0000256" key="1">
    <source>
        <dbReference type="ARBA" id="ARBA00001933"/>
    </source>
</evidence>
<proteinExistence type="inferred from homology"/>
<dbReference type="InterPro" id="IPR020578">
    <property type="entry name" value="Aminotrans_V_PyrdxlP_BS"/>
</dbReference>
<feature type="domain" description="Aminotransferase class V" evidence="13">
    <location>
        <begin position="41"/>
        <end position="406"/>
    </location>
</feature>
<dbReference type="GeneID" id="66128637"/>
<dbReference type="AlphaFoldDB" id="A0AAN6DBL7"/>
<dbReference type="PANTHER" id="PTHR43247">
    <property type="entry name" value="PHOSPHOSERINE AMINOTRANSFERASE"/>
    <property type="match status" value="1"/>
</dbReference>
<organism evidence="14 15">
    <name type="scientific">Pichia angusta</name>
    <name type="common">Yeast</name>
    <name type="synonym">Hansenula polymorpha</name>
    <dbReference type="NCBI Taxonomy" id="870730"/>
    <lineage>
        <taxon>Eukaryota</taxon>
        <taxon>Fungi</taxon>
        <taxon>Dikarya</taxon>
        <taxon>Ascomycota</taxon>
        <taxon>Saccharomycotina</taxon>
        <taxon>Pichiomycetes</taxon>
        <taxon>Pichiales</taxon>
        <taxon>Pichiaceae</taxon>
        <taxon>Ogataea</taxon>
    </lineage>
</organism>
<evidence type="ECO:0000256" key="7">
    <source>
        <dbReference type="ARBA" id="ARBA00022679"/>
    </source>
</evidence>
<dbReference type="PIRSF" id="PIRSF000525">
    <property type="entry name" value="SerC"/>
    <property type="match status" value="1"/>
</dbReference>
<dbReference type="InterPro" id="IPR022278">
    <property type="entry name" value="Pser_aminoTfrase"/>
</dbReference>
<keyword evidence="6" id="KW-0028">Amino-acid biosynthesis</keyword>
<keyword evidence="9" id="KW-0718">Serine biosynthesis</keyword>
<evidence type="ECO:0000313" key="15">
    <source>
        <dbReference type="Proteomes" id="UP001196530"/>
    </source>
</evidence>
<evidence type="ECO:0000259" key="13">
    <source>
        <dbReference type="Pfam" id="PF00266"/>
    </source>
</evidence>
<gene>
    <name evidence="14" type="ORF">KL928_004586</name>
</gene>
<evidence type="ECO:0000256" key="3">
    <source>
        <dbReference type="ARBA" id="ARBA00006904"/>
    </source>
</evidence>
<comment type="caution">
    <text evidence="14">The sequence shown here is derived from an EMBL/GenBank/DDBJ whole genome shotgun (WGS) entry which is preliminary data.</text>
</comment>
<dbReference type="InterPro" id="IPR015421">
    <property type="entry name" value="PyrdxlP-dep_Trfase_major"/>
</dbReference>